<dbReference type="SUPFAM" id="SSF52540">
    <property type="entry name" value="P-loop containing nucleoside triphosphate hydrolases"/>
    <property type="match status" value="1"/>
</dbReference>
<dbReference type="Pfam" id="PF02492">
    <property type="entry name" value="cobW"/>
    <property type="match status" value="1"/>
</dbReference>
<dbReference type="RefSeq" id="WP_087457918.1">
    <property type="nucleotide sequence ID" value="NZ_CP021434.1"/>
</dbReference>
<dbReference type="InterPro" id="IPR027417">
    <property type="entry name" value="P-loop_NTPase"/>
</dbReference>
<dbReference type="InterPro" id="IPR003495">
    <property type="entry name" value="CobW/HypB/UreG_nucleotide-bd"/>
</dbReference>
<accession>A0A1Y0IR93</accession>
<dbReference type="SMART" id="SM00833">
    <property type="entry name" value="CobW_C"/>
    <property type="match status" value="1"/>
</dbReference>
<sequence>MQIPVYLLTGFLGSGKTTILKTLLQAVKAQGNKPAVLMNEFGKQSVDTLLLQGAAVPTVDLIEGCVCCTVKGSLTGAMMQLVEEHRPDLIFLEASGVALPLEIVDSLLDPPLKDEVRIAGVYSCVDATRFPLQLPPLFEQTPLQQTMVQQVMHADVLLVTKTDLIQPDRRFALEGALRQHNPVSPLLRVVNGQVDAEALLAVRAGVSGATAAARPKRIKMRQTVSKVKPEVRVAEKTSFGGLQTLHYEFAAGVDADRLYEFLYGLPESVARGKGFYRDAENGRMYLFHFTPYAPMTAPADGEVPAFAVLIGEGLDERELLRKLKACEVANTPR</sequence>
<reference evidence="3" key="1">
    <citation type="submission" date="2017-05" db="EMBL/GenBank/DDBJ databases">
        <authorList>
            <person name="Sung H."/>
        </authorList>
    </citation>
    <scope>NUCLEOTIDE SEQUENCE [LARGE SCALE GENOMIC DNA]</scope>
    <source>
        <strain evidence="3">AR23208</strain>
    </source>
</reference>
<protein>
    <recommendedName>
        <fullName evidence="1">CobW C-terminal domain-containing protein</fullName>
    </recommendedName>
</protein>
<evidence type="ECO:0000313" key="3">
    <source>
        <dbReference type="Proteomes" id="UP000195437"/>
    </source>
</evidence>
<dbReference type="EMBL" id="CP021434">
    <property type="protein sequence ID" value="ARU62559.1"/>
    <property type="molecule type" value="Genomic_DNA"/>
</dbReference>
<feature type="domain" description="CobW C-terminal" evidence="1">
    <location>
        <begin position="242"/>
        <end position="327"/>
    </location>
</feature>
<name>A0A1Y0IR93_9BACL</name>
<dbReference type="KEGG" id="tum:CBW65_17505"/>
<dbReference type="OrthoDB" id="9808822at2"/>
<evidence type="ECO:0000313" key="2">
    <source>
        <dbReference type="EMBL" id="ARU62559.1"/>
    </source>
</evidence>
<dbReference type="Pfam" id="PF07683">
    <property type="entry name" value="CobW_C"/>
    <property type="match status" value="1"/>
</dbReference>
<proteinExistence type="predicted"/>
<dbReference type="PANTHER" id="PTHR13748:SF62">
    <property type="entry name" value="COBW DOMAIN-CONTAINING PROTEIN"/>
    <property type="match status" value="1"/>
</dbReference>
<evidence type="ECO:0000259" key="1">
    <source>
        <dbReference type="SMART" id="SM00833"/>
    </source>
</evidence>
<gene>
    <name evidence="2" type="ORF">CBW65_17505</name>
</gene>
<keyword evidence="3" id="KW-1185">Reference proteome</keyword>
<dbReference type="PANTHER" id="PTHR13748">
    <property type="entry name" value="COBW-RELATED"/>
    <property type="match status" value="1"/>
</dbReference>
<dbReference type="AlphaFoldDB" id="A0A1Y0IR93"/>
<organism evidence="2 3">
    <name type="scientific">Tumebacillus avium</name>
    <dbReference type="NCBI Taxonomy" id="1903704"/>
    <lineage>
        <taxon>Bacteria</taxon>
        <taxon>Bacillati</taxon>
        <taxon>Bacillota</taxon>
        <taxon>Bacilli</taxon>
        <taxon>Bacillales</taxon>
        <taxon>Alicyclobacillaceae</taxon>
        <taxon>Tumebacillus</taxon>
    </lineage>
</organism>
<dbReference type="SUPFAM" id="SSF90002">
    <property type="entry name" value="Hypothetical protein YjiA, C-terminal domain"/>
    <property type="match status" value="1"/>
</dbReference>
<dbReference type="InterPro" id="IPR011629">
    <property type="entry name" value="CobW-like_C"/>
</dbReference>
<dbReference type="CDD" id="cd03112">
    <property type="entry name" value="CobW-like"/>
    <property type="match status" value="1"/>
</dbReference>
<dbReference type="InterPro" id="IPR051316">
    <property type="entry name" value="Zinc-reg_GTPase_activator"/>
</dbReference>
<dbReference type="Gene3D" id="3.40.50.300">
    <property type="entry name" value="P-loop containing nucleotide triphosphate hydrolases"/>
    <property type="match status" value="1"/>
</dbReference>
<dbReference type="GO" id="GO:0005737">
    <property type="term" value="C:cytoplasm"/>
    <property type="evidence" value="ECO:0007669"/>
    <property type="project" value="TreeGrafter"/>
</dbReference>
<dbReference type="Proteomes" id="UP000195437">
    <property type="component" value="Chromosome"/>
</dbReference>